<protein>
    <submittedName>
        <fullName evidence="1">Uncharacterized protein</fullName>
    </submittedName>
</protein>
<reference evidence="1 2" key="1">
    <citation type="submission" date="2014-02" db="EMBL/GenBank/DDBJ databases">
        <title>Genome sequence of Xanthomonas axonopodis DSM 3585 (T).</title>
        <authorList>
            <person name="Midha S."/>
            <person name="Patil P.B."/>
        </authorList>
    </citation>
    <scope>NUCLEOTIDE SEQUENCE [LARGE SCALE GENOMIC DNA]</scope>
    <source>
        <strain evidence="1 2">DSM 3585</strain>
    </source>
</reference>
<dbReference type="PATRIC" id="fig|53413.25.peg.1232"/>
<evidence type="ECO:0000313" key="2">
    <source>
        <dbReference type="Proteomes" id="UP000054035"/>
    </source>
</evidence>
<dbReference type="Proteomes" id="UP000054035">
    <property type="component" value="Unassembled WGS sequence"/>
</dbReference>
<proteinExistence type="predicted"/>
<dbReference type="AlphaFoldDB" id="A0A0P6V974"/>
<dbReference type="EMBL" id="JFAQ01000154">
    <property type="protein sequence ID" value="KPL48240.1"/>
    <property type="molecule type" value="Genomic_DNA"/>
</dbReference>
<sequence length="106" mass="11503">MRVRLQTLATCSRSDAQRNRTHTYMRIAALGTDAIRTPESQLANYIAVMQCSICLYSARTCGHELSRASAAQRIRAPAHLAAGSLRCFPRCGASTATLAHQRTPAA</sequence>
<gene>
    <name evidence="1" type="ORF">XAXN_14800</name>
</gene>
<organism evidence="1 2">
    <name type="scientific">Xanthomonas axonopodis</name>
    <dbReference type="NCBI Taxonomy" id="53413"/>
    <lineage>
        <taxon>Bacteria</taxon>
        <taxon>Pseudomonadati</taxon>
        <taxon>Pseudomonadota</taxon>
        <taxon>Gammaproteobacteria</taxon>
        <taxon>Lysobacterales</taxon>
        <taxon>Lysobacteraceae</taxon>
        <taxon>Xanthomonas</taxon>
    </lineage>
</organism>
<evidence type="ECO:0000313" key="1">
    <source>
        <dbReference type="EMBL" id="KPL48240.1"/>
    </source>
</evidence>
<name>A0A0P6V974_9XANT</name>
<comment type="caution">
    <text evidence="1">The sequence shown here is derived from an EMBL/GenBank/DDBJ whole genome shotgun (WGS) entry which is preliminary data.</text>
</comment>
<accession>A0A0P6V974</accession>